<dbReference type="PANTHER" id="PTHR30461">
    <property type="entry name" value="DNA-INVERTASE FROM LAMBDOID PROPHAGE"/>
    <property type="match status" value="1"/>
</dbReference>
<dbReference type="RefSeq" id="WP_167131128.1">
    <property type="nucleotide sequence ID" value="NZ_JAANCM010000023.1"/>
</dbReference>
<name>A0AA43ZL05_9HYPH</name>
<dbReference type="Proteomes" id="UP001155840">
    <property type="component" value="Unassembled WGS sequence"/>
</dbReference>
<dbReference type="InterPro" id="IPR009057">
    <property type="entry name" value="Homeodomain-like_sf"/>
</dbReference>
<dbReference type="GO" id="GO:0003677">
    <property type="term" value="F:DNA binding"/>
    <property type="evidence" value="ECO:0007669"/>
    <property type="project" value="UniProtKB-KW"/>
</dbReference>
<dbReference type="InterPro" id="IPR006119">
    <property type="entry name" value="Resolv_N"/>
</dbReference>
<dbReference type="GO" id="GO:0000150">
    <property type="term" value="F:DNA strand exchange activity"/>
    <property type="evidence" value="ECO:0007669"/>
    <property type="project" value="UniProtKB-KW"/>
</dbReference>
<comment type="similarity">
    <text evidence="1">Belongs to the site-specific recombinase resolvase family.</text>
</comment>
<proteinExistence type="inferred from homology"/>
<dbReference type="PANTHER" id="PTHR30461:SF2">
    <property type="entry name" value="SERINE RECOMBINASE PINE-RELATED"/>
    <property type="match status" value="1"/>
</dbReference>
<dbReference type="Gene3D" id="1.10.10.60">
    <property type="entry name" value="Homeodomain-like"/>
    <property type="match status" value="1"/>
</dbReference>
<dbReference type="InterPro" id="IPR006118">
    <property type="entry name" value="Recombinase_CS"/>
</dbReference>
<dbReference type="GO" id="GO:0015074">
    <property type="term" value="P:DNA integration"/>
    <property type="evidence" value="ECO:0007669"/>
    <property type="project" value="UniProtKB-KW"/>
</dbReference>
<evidence type="ECO:0000256" key="1">
    <source>
        <dbReference type="ARBA" id="ARBA00009913"/>
    </source>
</evidence>
<keyword evidence="2" id="KW-0229">DNA integration</keyword>
<dbReference type="SMART" id="SM00857">
    <property type="entry name" value="Resolvase"/>
    <property type="match status" value="1"/>
</dbReference>
<reference evidence="9" key="1">
    <citation type="submission" date="2020-03" db="EMBL/GenBank/DDBJ databases">
        <title>Ferranicluibacter endophyticum gen. nov., sp. nov., a new genus isolated from Rubus ulmifolius Schott. stem.</title>
        <authorList>
            <person name="Roca-Couso R."/>
            <person name="Flores-Felix J.D."/>
            <person name="Igual J.M."/>
            <person name="Rivas R."/>
        </authorList>
    </citation>
    <scope>NUCLEOTIDE SEQUENCE</scope>
    <source>
        <strain evidence="9">CRRU44</strain>
    </source>
</reference>
<organism evidence="9 10">
    <name type="scientific">Ferranicluibacter rubi</name>
    <dbReference type="NCBI Taxonomy" id="2715133"/>
    <lineage>
        <taxon>Bacteria</taxon>
        <taxon>Pseudomonadati</taxon>
        <taxon>Pseudomonadota</taxon>
        <taxon>Alphaproteobacteria</taxon>
        <taxon>Hyphomicrobiales</taxon>
        <taxon>Rhizobiaceae</taxon>
        <taxon>Ferranicluibacter</taxon>
    </lineage>
</organism>
<evidence type="ECO:0000256" key="4">
    <source>
        <dbReference type="ARBA" id="ARBA00023125"/>
    </source>
</evidence>
<dbReference type="AlphaFoldDB" id="A0AA43ZL05"/>
<dbReference type="InterPro" id="IPR036162">
    <property type="entry name" value="Resolvase-like_N_sf"/>
</dbReference>
<evidence type="ECO:0000256" key="2">
    <source>
        <dbReference type="ARBA" id="ARBA00022908"/>
    </source>
</evidence>
<evidence type="ECO:0000259" key="8">
    <source>
        <dbReference type="PROSITE" id="PS51736"/>
    </source>
</evidence>
<keyword evidence="5" id="KW-0233">DNA recombination</keyword>
<dbReference type="EMBL" id="JAANCM010000023">
    <property type="protein sequence ID" value="NHT78960.1"/>
    <property type="molecule type" value="Genomic_DNA"/>
</dbReference>
<evidence type="ECO:0000256" key="7">
    <source>
        <dbReference type="PROSITE-ProRule" id="PRU10137"/>
    </source>
</evidence>
<evidence type="ECO:0000256" key="5">
    <source>
        <dbReference type="ARBA" id="ARBA00023172"/>
    </source>
</evidence>
<dbReference type="Pfam" id="PF00239">
    <property type="entry name" value="Resolvase"/>
    <property type="match status" value="1"/>
</dbReference>
<evidence type="ECO:0000256" key="3">
    <source>
        <dbReference type="ARBA" id="ARBA00023100"/>
    </source>
</evidence>
<dbReference type="CDD" id="cd00569">
    <property type="entry name" value="HTH_Hin_like"/>
    <property type="match status" value="1"/>
</dbReference>
<dbReference type="InterPro" id="IPR050639">
    <property type="entry name" value="SSR_resolvase"/>
</dbReference>
<sequence length="191" mass="21126">MTLYGYARVSTKGQNLVSQIDALTKAGVAKTNLYQEKISGAERTRQSLQSLLDTTKDGDTIVVARLDRLGRSLADLIKIIEDLRARGIHFVSLAEQIDTRTAIGELFFHISGAFAQYERSLIKERVKAGMQARMAEGVKMGPKEKMTPEQAVLARKLIESGTHVKEVAAGFNVHPKTIYRSIDRLAPQNSL</sequence>
<keyword evidence="10" id="KW-1185">Reference proteome</keyword>
<feature type="domain" description="Resolvase/invertase-type recombinase catalytic" evidence="8">
    <location>
        <begin position="2"/>
        <end position="137"/>
    </location>
</feature>
<accession>A0AA43ZL05</accession>
<dbReference type="PROSITE" id="PS51736">
    <property type="entry name" value="RECOMBINASES_3"/>
    <property type="match status" value="1"/>
</dbReference>
<comment type="caution">
    <text evidence="9">The sequence shown here is derived from an EMBL/GenBank/DDBJ whole genome shotgun (WGS) entry which is preliminary data.</text>
</comment>
<protein>
    <submittedName>
        <fullName evidence="9">Recombinase family protein</fullName>
    </submittedName>
</protein>
<keyword evidence="4" id="KW-0238">DNA-binding</keyword>
<gene>
    <name evidence="9" type="ORF">G8E10_24990</name>
</gene>
<dbReference type="PROSITE" id="PS00398">
    <property type="entry name" value="RECOMBINASES_2"/>
    <property type="match status" value="1"/>
</dbReference>
<dbReference type="FunFam" id="3.40.50.1390:FF:000001">
    <property type="entry name" value="DNA recombinase"/>
    <property type="match status" value="1"/>
</dbReference>
<dbReference type="SUPFAM" id="SSF53041">
    <property type="entry name" value="Resolvase-like"/>
    <property type="match status" value="1"/>
</dbReference>
<keyword evidence="3" id="KW-0230">DNA invertase</keyword>
<evidence type="ECO:0000313" key="9">
    <source>
        <dbReference type="EMBL" id="NHT78960.1"/>
    </source>
</evidence>
<evidence type="ECO:0000313" key="10">
    <source>
        <dbReference type="Proteomes" id="UP001155840"/>
    </source>
</evidence>
<feature type="active site" description="O-(5'-phospho-DNA)-serine intermediate" evidence="6 7">
    <location>
        <position position="10"/>
    </location>
</feature>
<dbReference type="PROSITE" id="PS00397">
    <property type="entry name" value="RECOMBINASES_1"/>
    <property type="match status" value="1"/>
</dbReference>
<dbReference type="CDD" id="cd03768">
    <property type="entry name" value="SR_ResInv"/>
    <property type="match status" value="1"/>
</dbReference>
<dbReference type="Gene3D" id="3.40.50.1390">
    <property type="entry name" value="Resolvase, N-terminal catalytic domain"/>
    <property type="match status" value="1"/>
</dbReference>
<dbReference type="SUPFAM" id="SSF46689">
    <property type="entry name" value="Homeodomain-like"/>
    <property type="match status" value="1"/>
</dbReference>
<evidence type="ECO:0000256" key="6">
    <source>
        <dbReference type="PIRSR" id="PIRSR606118-50"/>
    </source>
</evidence>